<name>A0A371J1W2_9FIRM</name>
<dbReference type="Proteomes" id="UP000215694">
    <property type="component" value="Unassembled WGS sequence"/>
</dbReference>
<gene>
    <name evidence="1" type="ORF">CHL78_012075</name>
</gene>
<keyword evidence="2" id="KW-1185">Reference proteome</keyword>
<accession>A0A371J1W2</accession>
<evidence type="ECO:0000313" key="2">
    <source>
        <dbReference type="Proteomes" id="UP000215694"/>
    </source>
</evidence>
<comment type="caution">
    <text evidence="1">The sequence shown here is derived from an EMBL/GenBank/DDBJ whole genome shotgun (WGS) entry which is preliminary data.</text>
</comment>
<sequence length="181" mass="21299">MSEVKTQVNIELIGLGYDLSLINSNSELIKDMEDNELIINGLLMASRILHNEGKDTSELDRIRSDFGKRTIPIKNKLYGNDSKCKEEVLRLMVEHGFFGRELGEKEQYKLLQIIRLTYKRDNVNYRNKGKSYLFSWLRFMEIVFFEKAKDGLYYIEIPKNCNFEDLCKKCYKGKCPNRCID</sequence>
<proteinExistence type="predicted"/>
<dbReference type="AlphaFoldDB" id="A0A371J1W2"/>
<protein>
    <submittedName>
        <fullName evidence="1">Uncharacterized protein</fullName>
    </submittedName>
</protein>
<dbReference type="EMBL" id="NOJY02000020">
    <property type="protein sequence ID" value="RDY26801.1"/>
    <property type="molecule type" value="Genomic_DNA"/>
</dbReference>
<reference evidence="1 2" key="1">
    <citation type="journal article" date="2017" name="Genome Announc.">
        <title>Draft Genome Sequence of Romboutsia weinsteinii sp. nov. Strain CCRI-19649(T) Isolated from Surface Water.</title>
        <authorList>
            <person name="Maheux A.F."/>
            <person name="Boudreau D.K."/>
            <person name="Berube E."/>
            <person name="Boissinot M."/>
            <person name="Cantin P."/>
            <person name="Raymond F."/>
            <person name="Corbeil J."/>
            <person name="Omar R.F."/>
            <person name="Bergeron M.G."/>
        </authorList>
    </citation>
    <scope>NUCLEOTIDE SEQUENCE [LARGE SCALE GENOMIC DNA]</scope>
    <source>
        <strain evidence="1 2">CCRI-19649</strain>
    </source>
</reference>
<evidence type="ECO:0000313" key="1">
    <source>
        <dbReference type="EMBL" id="RDY26801.1"/>
    </source>
</evidence>
<organism evidence="1 2">
    <name type="scientific">Romboutsia weinsteinii</name>
    <dbReference type="NCBI Taxonomy" id="2020949"/>
    <lineage>
        <taxon>Bacteria</taxon>
        <taxon>Bacillati</taxon>
        <taxon>Bacillota</taxon>
        <taxon>Clostridia</taxon>
        <taxon>Peptostreptococcales</taxon>
        <taxon>Peptostreptococcaceae</taxon>
        <taxon>Romboutsia</taxon>
    </lineage>
</organism>